<dbReference type="Pfam" id="PF01476">
    <property type="entry name" value="LysM"/>
    <property type="match status" value="1"/>
</dbReference>
<dbReference type="CDD" id="cd00118">
    <property type="entry name" value="LysM"/>
    <property type="match status" value="1"/>
</dbReference>
<sequence>MQPGDTLSAIAAQFRTTVEAIQALNPGVDPQRLAVGQPLWIPLGVQERGPSEKLIPDSELVYGPAYLRFSVAGAIRHFGGYLSRYQETVGGRTLTGAQIVEEVARNHSVGPRVLLTLLEMQSGWVRGEPADDRARLYPMGWERPGAEGLYRQLNWAADRLNDGYYGFKGRWMWTIRFADGRRVRVAEGVNAGTVAVQAFLAAVRAPEDWARAVGPQGFPAVYRALFGDPFREEPPVSVPPEPAWRLPWADGEMWYFTGGPHGGWGNGAAWGALDFAPPDVEGCAPSRYWARAAADGIIARTGEGVVVLDTDGDGHEETGWVMVYLHIAAEGRIPPGTRVRAGDPLGHPSCEGGFADAAHVHLARRLNGEWVPIAPGQPFRLGGWEALPSFALYEGALVRDGERKTACACKDDARNGIPAP</sequence>
<dbReference type="EMBL" id="FYEK01000027">
    <property type="protein sequence ID" value="SNB64990.1"/>
    <property type="molecule type" value="Genomic_DNA"/>
</dbReference>
<proteinExistence type="predicted"/>
<dbReference type="SUPFAM" id="SSF54106">
    <property type="entry name" value="LysM domain"/>
    <property type="match status" value="1"/>
</dbReference>
<keyword evidence="3" id="KW-1185">Reference proteome</keyword>
<dbReference type="PROSITE" id="PS51782">
    <property type="entry name" value="LYSM"/>
    <property type="match status" value="1"/>
</dbReference>
<organism evidence="2 3">
    <name type="scientific">Thermoflexus hugenholtzii JAD2</name>
    <dbReference type="NCBI Taxonomy" id="877466"/>
    <lineage>
        <taxon>Bacteria</taxon>
        <taxon>Bacillati</taxon>
        <taxon>Chloroflexota</taxon>
        <taxon>Thermoflexia</taxon>
        <taxon>Thermoflexales</taxon>
        <taxon>Thermoflexaceae</taxon>
        <taxon>Thermoflexus</taxon>
    </lineage>
</organism>
<evidence type="ECO:0000313" key="3">
    <source>
        <dbReference type="Proteomes" id="UP000197025"/>
    </source>
</evidence>
<dbReference type="InterPro" id="IPR036779">
    <property type="entry name" value="LysM_dom_sf"/>
</dbReference>
<evidence type="ECO:0000259" key="1">
    <source>
        <dbReference type="PROSITE" id="PS51782"/>
    </source>
</evidence>
<evidence type="ECO:0000313" key="2">
    <source>
        <dbReference type="EMBL" id="SNB64990.1"/>
    </source>
</evidence>
<dbReference type="InParanoid" id="A0A212QZ44"/>
<dbReference type="Gene3D" id="3.10.350.10">
    <property type="entry name" value="LysM domain"/>
    <property type="match status" value="1"/>
</dbReference>
<protein>
    <submittedName>
        <fullName evidence="2">FOG: LysM repeat</fullName>
    </submittedName>
</protein>
<dbReference type="InterPro" id="IPR011055">
    <property type="entry name" value="Dup_hybrid_motif"/>
</dbReference>
<reference evidence="3" key="1">
    <citation type="submission" date="2017-06" db="EMBL/GenBank/DDBJ databases">
        <authorList>
            <person name="Varghese N."/>
            <person name="Submissions S."/>
        </authorList>
    </citation>
    <scope>NUCLEOTIDE SEQUENCE [LARGE SCALE GENOMIC DNA]</scope>
    <source>
        <strain evidence="3">JAD2</strain>
    </source>
</reference>
<name>A0A212QZ44_9CHLR</name>
<dbReference type="SMART" id="SM00257">
    <property type="entry name" value="LysM"/>
    <property type="match status" value="1"/>
</dbReference>
<feature type="domain" description="LysM" evidence="1">
    <location>
        <begin position="1"/>
        <end position="41"/>
    </location>
</feature>
<accession>A0A212QZ44</accession>
<dbReference type="Gene3D" id="2.70.70.10">
    <property type="entry name" value="Glucose Permease (Domain IIA)"/>
    <property type="match status" value="1"/>
</dbReference>
<dbReference type="AlphaFoldDB" id="A0A212QZ44"/>
<dbReference type="Proteomes" id="UP000197025">
    <property type="component" value="Unassembled WGS sequence"/>
</dbReference>
<dbReference type="SUPFAM" id="SSF51261">
    <property type="entry name" value="Duplicated hybrid motif"/>
    <property type="match status" value="1"/>
</dbReference>
<gene>
    <name evidence="2" type="ORF">SAMN02746019_00009070</name>
</gene>
<dbReference type="InterPro" id="IPR018392">
    <property type="entry name" value="LysM"/>
</dbReference>